<accession>A0A7X1WU91</accession>
<keyword evidence="4" id="KW-0479">Metal-binding</keyword>
<feature type="compositionally biased region" description="Acidic residues" evidence="13">
    <location>
        <begin position="459"/>
        <end position="470"/>
    </location>
</feature>
<evidence type="ECO:0000313" key="16">
    <source>
        <dbReference type="EMBL" id="MQT74834.1"/>
    </source>
</evidence>
<reference evidence="16 17" key="1">
    <citation type="submission" date="2019-10" db="EMBL/GenBank/DDBJ databases">
        <title>Evaluation of single-gene subtyping targets for Pseudomonas.</title>
        <authorList>
            <person name="Reichler S.J."/>
            <person name="Orsi R.H."/>
            <person name="Wiedmann M."/>
            <person name="Martin N.H."/>
            <person name="Murphy S.I."/>
        </authorList>
    </citation>
    <scope>NUCLEOTIDE SEQUENCE [LARGE SCALE GENOMIC DNA]</scope>
    <source>
        <strain evidence="16 17">FSL R10-2932</strain>
    </source>
</reference>
<dbReference type="PROSITE" id="PS00396">
    <property type="entry name" value="TOPO_IA_1"/>
    <property type="match status" value="1"/>
</dbReference>
<feature type="domain" description="Toprim" evidence="14">
    <location>
        <begin position="1"/>
        <end position="141"/>
    </location>
</feature>
<evidence type="ECO:0000256" key="10">
    <source>
        <dbReference type="ARBA" id="ARBA00031985"/>
    </source>
</evidence>
<dbReference type="SMART" id="SM00436">
    <property type="entry name" value="TOP1Bc"/>
    <property type="match status" value="1"/>
</dbReference>
<organism evidence="16 17">
    <name type="scientific">Pseudomonas helleri</name>
    <dbReference type="NCBI Taxonomy" id="1608996"/>
    <lineage>
        <taxon>Bacteria</taxon>
        <taxon>Pseudomonadati</taxon>
        <taxon>Pseudomonadota</taxon>
        <taxon>Gammaproteobacteria</taxon>
        <taxon>Pseudomonadales</taxon>
        <taxon>Pseudomonadaceae</taxon>
        <taxon>Pseudomonas</taxon>
    </lineage>
</organism>
<dbReference type="InterPro" id="IPR003601">
    <property type="entry name" value="Topo_IA_2"/>
</dbReference>
<evidence type="ECO:0000259" key="14">
    <source>
        <dbReference type="PROSITE" id="PS50880"/>
    </source>
</evidence>
<comment type="caution">
    <text evidence="16">The sequence shown here is derived from an EMBL/GenBank/DDBJ whole genome shotgun (WGS) entry which is preliminary data.</text>
</comment>
<dbReference type="AlphaFoldDB" id="A0A7X1WU91"/>
<dbReference type="GO" id="GO:0003917">
    <property type="term" value="F:DNA topoisomerase type I (single strand cut, ATP-independent) activity"/>
    <property type="evidence" value="ECO:0007669"/>
    <property type="project" value="UniProtKB-EC"/>
</dbReference>
<dbReference type="Pfam" id="PF01751">
    <property type="entry name" value="Toprim"/>
    <property type="match status" value="1"/>
</dbReference>
<keyword evidence="7" id="KW-0238">DNA-binding</keyword>
<dbReference type="InterPro" id="IPR013497">
    <property type="entry name" value="Topo_IA_cen"/>
</dbReference>
<dbReference type="InterPro" id="IPR005738">
    <property type="entry name" value="TopoIII"/>
</dbReference>
<name>A0A7X1WU91_9PSED</name>
<dbReference type="NCBIfam" id="TIGR01056">
    <property type="entry name" value="topB"/>
    <property type="match status" value="1"/>
</dbReference>
<evidence type="ECO:0000259" key="15">
    <source>
        <dbReference type="PROSITE" id="PS52039"/>
    </source>
</evidence>
<dbReference type="GO" id="GO:0043597">
    <property type="term" value="C:cytoplasmic replication fork"/>
    <property type="evidence" value="ECO:0007669"/>
    <property type="project" value="TreeGrafter"/>
</dbReference>
<feature type="region of interest" description="Disordered" evidence="13">
    <location>
        <begin position="454"/>
        <end position="482"/>
    </location>
</feature>
<comment type="catalytic activity">
    <reaction evidence="1">
        <text>ATP-independent breakage of single-stranded DNA, followed by passage and rejoining.</text>
        <dbReference type="EC" id="5.6.2.1"/>
    </reaction>
</comment>
<dbReference type="SUPFAM" id="SSF56712">
    <property type="entry name" value="Prokaryotic type I DNA topoisomerase"/>
    <property type="match status" value="1"/>
</dbReference>
<dbReference type="PANTHER" id="PTHR11390:SF21">
    <property type="entry name" value="DNA TOPOISOMERASE 3-ALPHA"/>
    <property type="match status" value="1"/>
</dbReference>
<dbReference type="PROSITE" id="PS50880">
    <property type="entry name" value="TOPRIM"/>
    <property type="match status" value="1"/>
</dbReference>
<evidence type="ECO:0000256" key="4">
    <source>
        <dbReference type="ARBA" id="ARBA00022723"/>
    </source>
</evidence>
<dbReference type="GO" id="GO:0006281">
    <property type="term" value="P:DNA repair"/>
    <property type="evidence" value="ECO:0007669"/>
    <property type="project" value="TreeGrafter"/>
</dbReference>
<evidence type="ECO:0000256" key="11">
    <source>
        <dbReference type="ARBA" id="ARBA00032235"/>
    </source>
</evidence>
<comment type="similarity">
    <text evidence="2">Belongs to the type IA topoisomerase family.</text>
</comment>
<dbReference type="SMART" id="SM00493">
    <property type="entry name" value="TOPRIM"/>
    <property type="match status" value="1"/>
</dbReference>
<evidence type="ECO:0000256" key="5">
    <source>
        <dbReference type="ARBA" id="ARBA00022842"/>
    </source>
</evidence>
<dbReference type="InterPro" id="IPR013825">
    <property type="entry name" value="Topo_IA_cen_sub2"/>
</dbReference>
<evidence type="ECO:0000256" key="1">
    <source>
        <dbReference type="ARBA" id="ARBA00000213"/>
    </source>
</evidence>
<dbReference type="Gene3D" id="3.30.65.10">
    <property type="entry name" value="Bacterial Topoisomerase I, domain 1"/>
    <property type="match status" value="1"/>
</dbReference>
<evidence type="ECO:0000256" key="2">
    <source>
        <dbReference type="ARBA" id="ARBA00009446"/>
    </source>
</evidence>
<dbReference type="GO" id="GO:0003677">
    <property type="term" value="F:DNA binding"/>
    <property type="evidence" value="ECO:0007669"/>
    <property type="project" value="UniProtKB-KW"/>
</dbReference>
<dbReference type="InterPro" id="IPR003602">
    <property type="entry name" value="Topo_IA_DNA-bd_dom"/>
</dbReference>
<dbReference type="EMBL" id="WIWF01000033">
    <property type="protein sequence ID" value="MQT74834.1"/>
    <property type="molecule type" value="Genomic_DNA"/>
</dbReference>
<evidence type="ECO:0000256" key="9">
    <source>
        <dbReference type="ARBA" id="ARBA00030003"/>
    </source>
</evidence>
<dbReference type="GO" id="GO:0006265">
    <property type="term" value="P:DNA topological change"/>
    <property type="evidence" value="ECO:0007669"/>
    <property type="project" value="InterPro"/>
</dbReference>
<dbReference type="Gene3D" id="3.40.50.140">
    <property type="match status" value="1"/>
</dbReference>
<dbReference type="CDD" id="cd00186">
    <property type="entry name" value="TOP1Ac"/>
    <property type="match status" value="1"/>
</dbReference>
<dbReference type="PROSITE" id="PS52039">
    <property type="entry name" value="TOPO_IA_2"/>
    <property type="match status" value="1"/>
</dbReference>
<dbReference type="InterPro" id="IPR023405">
    <property type="entry name" value="Topo_IA_core_domain"/>
</dbReference>
<dbReference type="CDD" id="cd03362">
    <property type="entry name" value="TOPRIM_TopoIA_TopoIII"/>
    <property type="match status" value="1"/>
</dbReference>
<dbReference type="Gene3D" id="1.10.290.10">
    <property type="entry name" value="Topoisomerase I, domain 4"/>
    <property type="match status" value="1"/>
</dbReference>
<proteinExistence type="inferred from homology"/>
<dbReference type="SMART" id="SM00437">
    <property type="entry name" value="TOP1Ac"/>
    <property type="match status" value="1"/>
</dbReference>
<keyword evidence="6" id="KW-0799">Topoisomerase</keyword>
<evidence type="ECO:0000256" key="7">
    <source>
        <dbReference type="ARBA" id="ARBA00023125"/>
    </source>
</evidence>
<sequence length="695" mass="76173">MRLFIAEKPSVAKAIAAELGQTGKGRGYIECGSDIVTWFFGHMLEQADPDTYTAADAPRAENGKKIWRTEDLPIIPEEWQYNPRDDAQEQLDIVAKLYAKADQIVHAGDPDREGQLLVDQPVRLLFGNNKPVMRYWCSALDSVSVRRGLDSLKDNKAYAGFADAAEARGRADWLIGMNLSRAFTLRAIRGGSRALLTVGRVQTPTLNLVVMRDRLIEGFKAIPFHGIRAAFKHEGGQFLADWRPREDQEGLDEEGRLTNTAVADALVKSLSGQTGKITSYKQEPKTKAQPKSLSLTDVTVLASKHFGYSAATVLATCQSLYETHKLTSYPRTDCAYLPESQFADAPAILEALKGVVPELESLIDGANPKIKSKTWNDAKITAHHGIIPTVQAGDASKLSSEERAIHNLIVRYYLAQFYPVHEYLNTAVELDVSGEQFFAHGNVVTKNGWKDAFGVDASNDSEEGEGDGEDAGSQSLPSMKTGDQTACLKAMRRDSKTKPPARFTEGSLTQAMENIHKYVDDKEHKKMLRDGDGIGTSATRASIIEELKRRNFLADKGKALVSTELGRSMIDALPEVVKSPVLTAMYERMLLSIEQGGGDMQAFMDKQETLIRDQVAKANQGAVKIAGAKQAPKVSTIYKCSQCQKGLIRRDGKKPNTHFWACSGYPTCTASYPDFKGKPNLAKANIAKPAVAKGA</sequence>
<dbReference type="NCBIfam" id="NF005829">
    <property type="entry name" value="PRK07726.1"/>
    <property type="match status" value="1"/>
</dbReference>
<dbReference type="RefSeq" id="WP_153438259.1">
    <property type="nucleotide sequence ID" value="NZ_WIWF01000033.1"/>
</dbReference>
<evidence type="ECO:0000256" key="6">
    <source>
        <dbReference type="ARBA" id="ARBA00023029"/>
    </source>
</evidence>
<dbReference type="InterPro" id="IPR000380">
    <property type="entry name" value="Topo_IA"/>
</dbReference>
<dbReference type="Gene3D" id="2.70.20.10">
    <property type="entry name" value="Topoisomerase I, domain 3"/>
    <property type="match status" value="1"/>
</dbReference>
<dbReference type="InterPro" id="IPR023406">
    <property type="entry name" value="Topo_IA_AS"/>
</dbReference>
<gene>
    <name evidence="16" type="primary">topB</name>
    <name evidence="16" type="ORF">GHO37_11015</name>
</gene>
<keyword evidence="8 16" id="KW-0413">Isomerase</keyword>
<dbReference type="PANTHER" id="PTHR11390">
    <property type="entry name" value="PROKARYOTIC DNA TOPOISOMERASE"/>
    <property type="match status" value="1"/>
</dbReference>
<dbReference type="InterPro" id="IPR034144">
    <property type="entry name" value="TOPRIM_TopoIII"/>
</dbReference>
<feature type="domain" description="Topo IA-type catalytic" evidence="15">
    <location>
        <begin position="158"/>
        <end position="616"/>
    </location>
</feature>
<dbReference type="InterPro" id="IPR006171">
    <property type="entry name" value="TOPRIM_dom"/>
</dbReference>
<dbReference type="InterPro" id="IPR013824">
    <property type="entry name" value="Topo_IA_cen_sub1"/>
</dbReference>
<dbReference type="GO" id="GO:0006310">
    <property type="term" value="P:DNA recombination"/>
    <property type="evidence" value="ECO:0007669"/>
    <property type="project" value="TreeGrafter"/>
</dbReference>
<evidence type="ECO:0000256" key="3">
    <source>
        <dbReference type="ARBA" id="ARBA00012891"/>
    </source>
</evidence>
<evidence type="ECO:0000256" key="13">
    <source>
        <dbReference type="SAM" id="MobiDB-lite"/>
    </source>
</evidence>
<evidence type="ECO:0000313" key="17">
    <source>
        <dbReference type="Proteomes" id="UP000447574"/>
    </source>
</evidence>
<dbReference type="Pfam" id="PF01131">
    <property type="entry name" value="Topoisom_bac"/>
    <property type="match status" value="1"/>
</dbReference>
<dbReference type="PRINTS" id="PR00417">
    <property type="entry name" value="PRTPISMRASEI"/>
</dbReference>
<dbReference type="Gene3D" id="1.10.460.10">
    <property type="entry name" value="Topoisomerase I, domain 2"/>
    <property type="match status" value="1"/>
</dbReference>
<keyword evidence="5" id="KW-0460">Magnesium</keyword>
<dbReference type="EC" id="5.6.2.1" evidence="3"/>
<dbReference type="InterPro" id="IPR013826">
    <property type="entry name" value="Topo_IA_cen_sub3"/>
</dbReference>
<evidence type="ECO:0000256" key="12">
    <source>
        <dbReference type="ARBA" id="ARBA00032877"/>
    </source>
</evidence>
<evidence type="ECO:0000256" key="8">
    <source>
        <dbReference type="ARBA" id="ARBA00023235"/>
    </source>
</evidence>
<dbReference type="Proteomes" id="UP000447574">
    <property type="component" value="Unassembled WGS sequence"/>
</dbReference>
<protein>
    <recommendedName>
        <fullName evidence="3">DNA topoisomerase</fullName>
        <ecNumber evidence="3">5.6.2.1</ecNumber>
    </recommendedName>
    <alternativeName>
        <fullName evidence="12">Omega-protein</fullName>
    </alternativeName>
    <alternativeName>
        <fullName evidence="11">Relaxing enzyme</fullName>
    </alternativeName>
    <alternativeName>
        <fullName evidence="9">Swivelase</fullName>
    </alternativeName>
    <alternativeName>
        <fullName evidence="10">Untwisting enzyme</fullName>
    </alternativeName>
</protein>
<dbReference type="GO" id="GO:0046872">
    <property type="term" value="F:metal ion binding"/>
    <property type="evidence" value="ECO:0007669"/>
    <property type="project" value="UniProtKB-KW"/>
</dbReference>